<evidence type="ECO:0000256" key="1">
    <source>
        <dbReference type="SAM" id="MobiDB-lite"/>
    </source>
</evidence>
<dbReference type="OrthoDB" id="3592at10239"/>
<accession>A0A0H4TH12</accession>
<evidence type="ECO:0000313" key="2">
    <source>
        <dbReference type="EMBL" id="AKQ07578.1"/>
    </source>
</evidence>
<organism evidence="2 3">
    <name type="scientific">Mycobacterium phage Smeadley</name>
    <dbReference type="NCBI Taxonomy" id="1673873"/>
    <lineage>
        <taxon>Viruses</taxon>
        <taxon>Duplodnaviria</taxon>
        <taxon>Heunggongvirae</taxon>
        <taxon>Uroviricota</taxon>
        <taxon>Caudoviricetes</taxon>
        <taxon>Fromanvirus</taxon>
        <taxon>Fromanvirus astro</taxon>
    </lineage>
</organism>
<dbReference type="Proteomes" id="UP000204421">
    <property type="component" value="Segment"/>
</dbReference>
<dbReference type="KEGG" id="vg:26630614"/>
<reference evidence="2 3" key="1">
    <citation type="submission" date="2015-06" db="EMBL/GenBank/DDBJ databases">
        <authorList>
            <person name="Akther S."/>
            <person name="Anaya M."/>
            <person name="Carvajal B."/>
            <person name="Chen Y."/>
            <person name="Estrada B."/>
            <person name="Gedeon F."/>
            <person name="Golebiewska U.P."/>
            <person name="Gu W."/>
            <person name="Hernandez A."/>
            <person name="Islam T."/>
            <person name="Jin Y."/>
            <person name="Jung S.M.I.N."/>
            <person name="Nieves W."/>
            <person name="Patel N."/>
            <person name="Qu S."/>
            <person name="Sookdeo T."/>
            <person name="Tobar N."/>
            <person name="Victor W."/>
            <person name="Serrano M.G."/>
            <person name="Buck G."/>
            <person name="Lee V."/>
            <person name="Wang Y."/>
            <person name="Carvalho R."/>
            <person name="Voegtly L."/>
            <person name="Shi R."/>
            <person name="Duckworth R."/>
            <person name="Johnson A."/>
            <person name="Loviza R."/>
            <person name="Walstead R."/>
            <person name="Shah Z."/>
            <person name="Kiflezghi M."/>
            <person name="Wade K."/>
            <person name="Delesalle V.A."/>
            <person name="Bradley K.W."/>
            <person name="Asai D.J."/>
            <person name="Bowman C.A."/>
            <person name="Russell D.A."/>
            <person name="Pope W.H."/>
            <person name="Jacobs-Sera D."/>
            <person name="Hendrix R.W."/>
            <person name="Hatfull G.F."/>
        </authorList>
    </citation>
    <scope>NUCLEOTIDE SEQUENCE [LARGE SCALE GENOMIC DNA]</scope>
</reference>
<sequence length="476" mass="52451">MAETQTVDPEKARDDLLDLFEQEQDKLKEDTDYYEAEERAKAASPAVPQTMRDYTAAVGYPRLYVDSIAERQELTGFQLGDKEEADKDLWSWWQANNLDVEATLGHTDALIYGRAYITVAAPDPELYPDADPEVPIIRVEPPTAMYAQIDPRTRQVTQAIRAVKDDDGEVIAATLYLPDRTMLWVKEEGEWAAPTTVAHGLEMVPVIPISNRTRLSDMNGSSQITKELRSITDTAAQILMNLRNTANIMAVPQRLLFGVKPEELGIDPETGQRLFDAYLANIIAFEDHEAKAQQFQAAELRNFVDALDAIDKKGAAYTGLPPQYLSTTTDNPASAEAMRASESRLVLTTERKNKIFGGAWEQAMRVAYKVIKGGDIPPEYYRMEAIWADPATPTYAAKADAATKLYGNGQGVIPKEQARIDMGYSSTDRENMRGWDEEEASLGLGLVGTMLDGPTPAQARPAAAQPKPDTGGADAA</sequence>
<name>A0A0H4TH12_9CAUD</name>
<dbReference type="RefSeq" id="YP_009204100.1">
    <property type="nucleotide sequence ID" value="NC_028860.1"/>
</dbReference>
<proteinExistence type="predicted"/>
<feature type="region of interest" description="Disordered" evidence="1">
    <location>
        <begin position="451"/>
        <end position="476"/>
    </location>
</feature>
<protein>
    <submittedName>
        <fullName evidence="2">Portal protein</fullName>
    </submittedName>
</protein>
<dbReference type="EMBL" id="KT184694">
    <property type="protein sequence ID" value="AKQ07578.1"/>
    <property type="molecule type" value="Genomic_DNA"/>
</dbReference>
<dbReference type="Pfam" id="PF05133">
    <property type="entry name" value="SPP1_portal"/>
    <property type="match status" value="1"/>
</dbReference>
<gene>
    <name evidence="2" type="ORF">SEA_SMEADLEY_10</name>
</gene>
<evidence type="ECO:0000313" key="3">
    <source>
        <dbReference type="Proteomes" id="UP000204421"/>
    </source>
</evidence>
<dbReference type="GeneID" id="26630614"/>
<dbReference type="InterPro" id="IPR021145">
    <property type="entry name" value="Portal_protein_SPP1_Gp6-like"/>
</dbReference>
<feature type="compositionally biased region" description="Low complexity" evidence="1">
    <location>
        <begin position="454"/>
        <end position="468"/>
    </location>
</feature>